<evidence type="ECO:0000256" key="2">
    <source>
        <dbReference type="ARBA" id="ARBA00022576"/>
    </source>
</evidence>
<evidence type="ECO:0000256" key="3">
    <source>
        <dbReference type="ARBA" id="ARBA00022679"/>
    </source>
</evidence>
<dbReference type="GO" id="GO:0000271">
    <property type="term" value="P:polysaccharide biosynthetic process"/>
    <property type="evidence" value="ECO:0007669"/>
    <property type="project" value="TreeGrafter"/>
</dbReference>
<dbReference type="Gene3D" id="3.40.640.10">
    <property type="entry name" value="Type I PLP-dependent aspartate aminotransferase-like (Major domain)"/>
    <property type="match status" value="1"/>
</dbReference>
<gene>
    <name evidence="8" type="ORF">AQI95_41515</name>
</gene>
<proteinExistence type="inferred from homology"/>
<keyword evidence="4 7" id="KW-0663">Pyridoxal phosphate</keyword>
<dbReference type="InterPro" id="IPR000653">
    <property type="entry name" value="DegT/StrS_aminotransferase"/>
</dbReference>
<comment type="similarity">
    <text evidence="5">Belongs to the DegT/DnrJ/EryC1 family. L-glutamine:2-deoxy-scyllo-inosose/scyllo-inosose aminotransferase subfamily.</text>
</comment>
<evidence type="ECO:0000256" key="5">
    <source>
        <dbReference type="ARBA" id="ARBA00038398"/>
    </source>
</evidence>
<dbReference type="AlphaFoldDB" id="A0A101NRK2"/>
<evidence type="ECO:0008006" key="10">
    <source>
        <dbReference type="Google" id="ProtNLM"/>
    </source>
</evidence>
<name>A0A101NRK2_9ACTN</name>
<evidence type="ECO:0000256" key="4">
    <source>
        <dbReference type="ARBA" id="ARBA00022898"/>
    </source>
</evidence>
<evidence type="ECO:0000313" key="9">
    <source>
        <dbReference type="Proteomes" id="UP000053127"/>
    </source>
</evidence>
<keyword evidence="9" id="KW-1185">Reference proteome</keyword>
<dbReference type="Gene3D" id="3.90.1150.10">
    <property type="entry name" value="Aspartate Aminotransferase, domain 1"/>
    <property type="match status" value="1"/>
</dbReference>
<accession>A0A101NRK2</accession>
<evidence type="ECO:0000313" key="8">
    <source>
        <dbReference type="EMBL" id="KUM98070.1"/>
    </source>
</evidence>
<dbReference type="GO" id="GO:0030170">
    <property type="term" value="F:pyridoxal phosphate binding"/>
    <property type="evidence" value="ECO:0007669"/>
    <property type="project" value="TreeGrafter"/>
</dbReference>
<feature type="modified residue" description="N6-(pyridoxal phosphate)lysine" evidence="7">
    <location>
        <position position="174"/>
    </location>
</feature>
<evidence type="ECO:0000256" key="1">
    <source>
        <dbReference type="ARBA" id="ARBA00001933"/>
    </source>
</evidence>
<dbReference type="InterPro" id="IPR015422">
    <property type="entry name" value="PyrdxlP-dep_Trfase_small"/>
</dbReference>
<dbReference type="STRING" id="67386.AQI95_41515"/>
<dbReference type="GO" id="GO:0008483">
    <property type="term" value="F:transaminase activity"/>
    <property type="evidence" value="ECO:0007669"/>
    <property type="project" value="UniProtKB-KW"/>
</dbReference>
<dbReference type="InterPro" id="IPR015424">
    <property type="entry name" value="PyrdxlP-dep_Trfase"/>
</dbReference>
<dbReference type="SUPFAM" id="SSF53383">
    <property type="entry name" value="PLP-dependent transferases"/>
    <property type="match status" value="1"/>
</dbReference>
<keyword evidence="2" id="KW-0032">Aminotransferase</keyword>
<protein>
    <recommendedName>
        <fullName evidence="10">UDP-4-amino-4, 6-dideoxy-N-acetyl-beta-L-altrosamine transaminase</fullName>
    </recommendedName>
</protein>
<organism evidence="8 9">
    <name type="scientific">Streptomyces yokosukanensis</name>
    <dbReference type="NCBI Taxonomy" id="67386"/>
    <lineage>
        <taxon>Bacteria</taxon>
        <taxon>Bacillati</taxon>
        <taxon>Actinomycetota</taxon>
        <taxon>Actinomycetes</taxon>
        <taxon>Kitasatosporales</taxon>
        <taxon>Streptomycetaceae</taxon>
        <taxon>Streptomyces</taxon>
    </lineage>
</organism>
<dbReference type="InterPro" id="IPR015421">
    <property type="entry name" value="PyrdxlP-dep_Trfase_major"/>
</dbReference>
<reference evidence="8 9" key="1">
    <citation type="submission" date="2015-10" db="EMBL/GenBank/DDBJ databases">
        <title>Draft genome sequence of Streptomyces yokosukanensis DSM 40224, type strain for the species Streptomyces yokosukanensis.</title>
        <authorList>
            <person name="Ruckert C."/>
            <person name="Winkler A."/>
            <person name="Kalinowski J."/>
            <person name="Kampfer P."/>
            <person name="Glaeser S."/>
        </authorList>
    </citation>
    <scope>NUCLEOTIDE SEQUENCE [LARGE SCALE GENOMIC DNA]</scope>
    <source>
        <strain evidence="8 9">DSM 40224</strain>
    </source>
</reference>
<evidence type="ECO:0000256" key="6">
    <source>
        <dbReference type="PIRSR" id="PIRSR000390-1"/>
    </source>
</evidence>
<keyword evidence="3" id="KW-0808">Transferase</keyword>
<dbReference type="CDD" id="cd00616">
    <property type="entry name" value="AHBA_syn"/>
    <property type="match status" value="1"/>
</dbReference>
<dbReference type="PIRSF" id="PIRSF000390">
    <property type="entry name" value="PLP_StrS"/>
    <property type="match status" value="1"/>
</dbReference>
<sequence length="376" mass="40885">MTRVIESGMWTNGVSLAAFEQALAESMDAPHAVCFSSGTAAIHALLAMLRKPAGNGLVVTSTLNFAAVPASARLLGYDVAFTDIDRATLNMAPESLEELLHGIGSRYDQIVVFPVHFAGLPADLTALRSVADRFGAVLAEDACHAAGAHYEPGGRPVGGHPGSTAAAFSFHPTKPVAAAEGGALTLRDDELADKLRAFRNHNMRRPHTAGAEAAEPWSYEIHEPGLNLRLSDIHAAIGLVQLRRLPESLSHRRTMARRYRAELSASPAIRSIPDDPHELSALHLFPVEFNVDRLGMTKAAVYDFFLAAGIRLQVHYTPLHRFPAFSGLPTVRDRWFPVCDDVMRGTFSLPMYFGLGEGEQQQVIDTVRDLVRKAPR</sequence>
<dbReference type="PANTHER" id="PTHR30244">
    <property type="entry name" value="TRANSAMINASE"/>
    <property type="match status" value="1"/>
</dbReference>
<comment type="caution">
    <text evidence="8">The sequence shown here is derived from an EMBL/GenBank/DDBJ whole genome shotgun (WGS) entry which is preliminary data.</text>
</comment>
<dbReference type="Proteomes" id="UP000053127">
    <property type="component" value="Unassembled WGS sequence"/>
</dbReference>
<dbReference type="Pfam" id="PF01041">
    <property type="entry name" value="DegT_DnrJ_EryC1"/>
    <property type="match status" value="1"/>
</dbReference>
<dbReference type="EMBL" id="LMWN01000079">
    <property type="protein sequence ID" value="KUM98070.1"/>
    <property type="molecule type" value="Genomic_DNA"/>
</dbReference>
<dbReference type="PANTHER" id="PTHR30244:SF34">
    <property type="entry name" value="DTDP-4-AMINO-4,6-DIDEOXYGALACTOSE TRANSAMINASE"/>
    <property type="match status" value="1"/>
</dbReference>
<evidence type="ECO:0000256" key="7">
    <source>
        <dbReference type="PIRSR" id="PIRSR000390-2"/>
    </source>
</evidence>
<comment type="cofactor">
    <cofactor evidence="1">
        <name>pyridoxal 5'-phosphate</name>
        <dbReference type="ChEBI" id="CHEBI:597326"/>
    </cofactor>
</comment>
<feature type="active site" description="Proton acceptor" evidence="6">
    <location>
        <position position="174"/>
    </location>
</feature>